<evidence type="ECO:0000256" key="15">
    <source>
        <dbReference type="ARBA" id="ARBA00029307"/>
    </source>
</evidence>
<accession>A0A6L2R6S4</accession>
<keyword evidence="8 16" id="KW-0479">Metal-binding</keyword>
<dbReference type="Pfam" id="PF01058">
    <property type="entry name" value="Oxidored_q6"/>
    <property type="match status" value="1"/>
</dbReference>
<dbReference type="InterPro" id="IPR006311">
    <property type="entry name" value="TAT_signal"/>
</dbReference>
<feature type="binding site" evidence="16">
    <location>
        <position position="69"/>
    </location>
    <ligand>
        <name>[4Fe-4S] cluster</name>
        <dbReference type="ChEBI" id="CHEBI:49883"/>
        <label>1</label>
    </ligand>
</feature>
<dbReference type="GO" id="GO:0047806">
    <property type="term" value="F:cytochrome-c3 hydrogenase activity"/>
    <property type="evidence" value="ECO:0007669"/>
    <property type="project" value="UniProtKB-EC"/>
</dbReference>
<dbReference type="GO" id="GO:0008901">
    <property type="term" value="F:ferredoxin hydrogenase activity"/>
    <property type="evidence" value="ECO:0007669"/>
    <property type="project" value="InterPro"/>
</dbReference>
<keyword evidence="13 16" id="KW-0411">Iron-sulfur</keyword>
<feature type="binding site" evidence="16">
    <location>
        <position position="199"/>
    </location>
    <ligand>
        <name>[4Fe-4S] cluster</name>
        <dbReference type="ChEBI" id="CHEBI:49883"/>
        <label>1</label>
    </ligand>
</feature>
<feature type="domain" description="Cytochrome-c3 hydrogenase C-terminal" evidence="18">
    <location>
        <begin position="231"/>
        <end position="313"/>
    </location>
</feature>
<dbReference type="PROSITE" id="PS51318">
    <property type="entry name" value="TAT"/>
    <property type="match status" value="1"/>
</dbReference>
<dbReference type="EMBL" id="BLLL01000010">
    <property type="protein sequence ID" value="GFH63197.1"/>
    <property type="molecule type" value="Genomic_DNA"/>
</dbReference>
<evidence type="ECO:0000256" key="2">
    <source>
        <dbReference type="ARBA" id="ARBA00001966"/>
    </source>
</evidence>
<feature type="binding site" evidence="16">
    <location>
        <position position="297"/>
    </location>
    <ligand>
        <name>[3Fe-4S] cluster</name>
        <dbReference type="ChEBI" id="CHEBI:21137"/>
    </ligand>
</feature>
<protein>
    <recommendedName>
        <fullName evidence="6">cytochrome-c3 hydrogenase</fullName>
        <ecNumber evidence="6">1.12.2.1</ecNumber>
    </recommendedName>
</protein>
<dbReference type="GO" id="GO:0042597">
    <property type="term" value="C:periplasmic space"/>
    <property type="evidence" value="ECO:0007669"/>
    <property type="project" value="UniProtKB-SubCell"/>
</dbReference>
<dbReference type="InterPro" id="IPR037024">
    <property type="entry name" value="NiFe_Hase_small_N_sf"/>
</dbReference>
<evidence type="ECO:0000259" key="18">
    <source>
        <dbReference type="Pfam" id="PF14720"/>
    </source>
</evidence>
<dbReference type="NCBIfam" id="TIGR00391">
    <property type="entry name" value="hydA"/>
    <property type="match status" value="1"/>
</dbReference>
<comment type="catalytic activity">
    <reaction evidence="15">
        <text>2 Fe(III)-[cytochrome c3] + H2 = 2 Fe(II)-[cytochrome c3] + 2 H(+)</text>
        <dbReference type="Rhea" id="RHEA:20625"/>
        <dbReference type="Rhea" id="RHEA-COMP:11576"/>
        <dbReference type="Rhea" id="RHEA-COMP:11577"/>
        <dbReference type="ChEBI" id="CHEBI:15378"/>
        <dbReference type="ChEBI" id="CHEBI:18276"/>
        <dbReference type="ChEBI" id="CHEBI:29033"/>
        <dbReference type="ChEBI" id="CHEBI:29034"/>
        <dbReference type="EC" id="1.12.2.1"/>
    </reaction>
</comment>
<evidence type="ECO:0000256" key="6">
    <source>
        <dbReference type="ARBA" id="ARBA00012159"/>
    </source>
</evidence>
<dbReference type="NCBIfam" id="TIGR01409">
    <property type="entry name" value="TAT_signal_seq"/>
    <property type="match status" value="1"/>
</dbReference>
<dbReference type="SUPFAM" id="SSF56770">
    <property type="entry name" value="HydA/Nqo6-like"/>
    <property type="match status" value="1"/>
</dbReference>
<keyword evidence="7 16" id="KW-0004">4Fe-4S</keyword>
<dbReference type="PIRSF" id="PIRSF000310">
    <property type="entry name" value="NiFe_hyd_ssu"/>
    <property type="match status" value="1"/>
</dbReference>
<dbReference type="InterPro" id="IPR037148">
    <property type="entry name" value="NiFe-Hase_small_C_sf"/>
</dbReference>
<dbReference type="PANTHER" id="PTHR30013">
    <property type="entry name" value="NIFE / NIFESE HYDROGENASE SMALL SUBUNIT FAMILY MEMBER"/>
    <property type="match status" value="1"/>
</dbReference>
<evidence type="ECO:0000313" key="19">
    <source>
        <dbReference type="EMBL" id="GFH63197.1"/>
    </source>
</evidence>
<dbReference type="InterPro" id="IPR027394">
    <property type="entry name" value="Cytochrome-c3_hydrogenase_C"/>
</dbReference>
<feature type="binding site" evidence="16">
    <location>
        <position position="270"/>
    </location>
    <ligand>
        <name>[4Fe-4S] cluster</name>
        <dbReference type="ChEBI" id="CHEBI:49883"/>
        <label>2</label>
    </ligand>
</feature>
<proteinExistence type="inferred from homology"/>
<dbReference type="GO" id="GO:0009375">
    <property type="term" value="C:ferredoxin hydrogenase complex"/>
    <property type="evidence" value="ECO:0007669"/>
    <property type="project" value="InterPro"/>
</dbReference>
<dbReference type="InterPro" id="IPR006137">
    <property type="entry name" value="NADH_UbQ_OxRdtase-like_20kDa"/>
</dbReference>
<evidence type="ECO:0000256" key="5">
    <source>
        <dbReference type="ARBA" id="ARBA00011771"/>
    </source>
</evidence>
<gene>
    <name evidence="19" type="primary">hynA</name>
    <name evidence="19" type="ORF">ZNDK_0968</name>
</gene>
<dbReference type="Proteomes" id="UP000505077">
    <property type="component" value="Unassembled WGS sequence"/>
</dbReference>
<organism evidence="19 20">
    <name type="scientific">Candidatus Desulfovibrio kirbyi</name>
    <dbReference type="NCBI Taxonomy" id="2696086"/>
    <lineage>
        <taxon>Bacteria</taxon>
        <taxon>Pseudomonadati</taxon>
        <taxon>Thermodesulfobacteriota</taxon>
        <taxon>Desulfovibrionia</taxon>
        <taxon>Desulfovibrionales</taxon>
        <taxon>Desulfovibrionaceae</taxon>
        <taxon>Desulfovibrio</taxon>
    </lineage>
</organism>
<comment type="cofactor">
    <cofactor evidence="2">
        <name>[4Fe-4S] cluster</name>
        <dbReference type="ChEBI" id="CHEBI:49883"/>
    </cofactor>
</comment>
<comment type="similarity">
    <text evidence="4">Belongs to the [NiFe]/[NiFeSe] hydrogenase small subunit family.</text>
</comment>
<evidence type="ECO:0000256" key="11">
    <source>
        <dbReference type="ARBA" id="ARBA00023002"/>
    </source>
</evidence>
<dbReference type="GO" id="GO:0016020">
    <property type="term" value="C:membrane"/>
    <property type="evidence" value="ECO:0007669"/>
    <property type="project" value="TreeGrafter"/>
</dbReference>
<feature type="binding site" evidence="16">
    <location>
        <position position="236"/>
    </location>
    <ligand>
        <name>[4Fe-4S] cluster</name>
        <dbReference type="ChEBI" id="CHEBI:49883"/>
        <label>2</label>
    </ligand>
</feature>
<evidence type="ECO:0000256" key="14">
    <source>
        <dbReference type="ARBA" id="ARBA00023291"/>
    </source>
</evidence>
<dbReference type="GO" id="GO:0044569">
    <property type="term" value="C:[Ni-Fe] hydrogenase complex"/>
    <property type="evidence" value="ECO:0007669"/>
    <property type="project" value="TreeGrafter"/>
</dbReference>
<dbReference type="EC" id="1.12.2.1" evidence="6"/>
<evidence type="ECO:0000256" key="9">
    <source>
        <dbReference type="ARBA" id="ARBA00022729"/>
    </source>
</evidence>
<dbReference type="GO" id="GO:0051539">
    <property type="term" value="F:4 iron, 4 sulfur cluster binding"/>
    <property type="evidence" value="ECO:0007669"/>
    <property type="project" value="UniProtKB-KW"/>
</dbReference>
<evidence type="ECO:0000256" key="1">
    <source>
        <dbReference type="ARBA" id="ARBA00001927"/>
    </source>
</evidence>
<keyword evidence="9" id="KW-0732">Signal</keyword>
<dbReference type="GO" id="GO:0009055">
    <property type="term" value="F:electron transfer activity"/>
    <property type="evidence" value="ECO:0007669"/>
    <property type="project" value="TreeGrafter"/>
</dbReference>
<comment type="caution">
    <text evidence="19">The sequence shown here is derived from an EMBL/GenBank/DDBJ whole genome shotgun (WGS) entry which is preliminary data.</text>
</comment>
<feature type="binding site" evidence="16">
    <location>
        <position position="279"/>
    </location>
    <ligand>
        <name>[3Fe-4S] cluster</name>
        <dbReference type="ChEBI" id="CHEBI:21137"/>
    </ligand>
</feature>
<sequence>MGIAVGLGKDSGEDRLARQGISRRNFMQFCTAVAVTMGMGPSFASEVAAALTGRRTSIVYLHAAECTGCSEALLRTYKPFLDTLILDTISLDYHETIMAAAGEAAEAALEQAVANPDGFVCIVEGAIPTAMDGKYCYVGGHTIYDTCKHILPKAQAVVCMGTCSSYGGIQAANPNLTGAKGVNDCYASLGVKAINIPGCPPNPLNLVGTLVAFLQGGKIDLDELGRPTQFFGQSVHTLCERRKHFDAGEFAPSFNSEEARKGWCLYDLGCKGPQTYNNCPKVLFNETNWPVRAGHPCIGCSEPNFWDELTPFYQN</sequence>
<feature type="binding site" evidence="16">
    <location>
        <position position="264"/>
    </location>
    <ligand>
        <name>[4Fe-4S] cluster</name>
        <dbReference type="ChEBI" id="CHEBI:49883"/>
        <label>2</label>
    </ligand>
</feature>
<feature type="binding site" evidence="16">
    <location>
        <position position="163"/>
    </location>
    <ligand>
        <name>[4Fe-4S] cluster</name>
        <dbReference type="ChEBI" id="CHEBI:49883"/>
        <label>1</label>
    </ligand>
</feature>
<evidence type="ECO:0000256" key="10">
    <source>
        <dbReference type="ARBA" id="ARBA00022764"/>
    </source>
</evidence>
<dbReference type="Pfam" id="PF14720">
    <property type="entry name" value="NiFe_hyd_SSU_C"/>
    <property type="match status" value="1"/>
</dbReference>
<reference evidence="19 20" key="1">
    <citation type="journal article" date="2020" name="ISME J.">
        <title>Parallel Reductive Genome Evolution in Desulfovibrio Ectosymbionts Independently Acquired by Trichonympha Protists in the Termite Gut.</title>
        <authorList>
            <person name="Takeuchi M."/>
            <person name="Kuwahara H."/>
            <person name="Murakami T."/>
            <person name="Takahashi K."/>
            <person name="Kajitani R."/>
            <person name="Toyoda A."/>
            <person name="Itoh T."/>
            <person name="Ohkuma M."/>
            <person name="Hongoh Y."/>
        </authorList>
    </citation>
    <scope>NUCLEOTIDE SEQUENCE [LARGE SCALE GENOMIC DNA]</scope>
    <source>
        <strain evidence="19">ZnDsv-02</strain>
    </source>
</reference>
<name>A0A6L2R6S4_9BACT</name>
<feature type="domain" description="NADH:ubiquinone oxidoreductase-like 20kDa subunit" evidence="17">
    <location>
        <begin position="66"/>
        <end position="212"/>
    </location>
</feature>
<dbReference type="PANTHER" id="PTHR30013:SF7">
    <property type="entry name" value="HYDROGENASE-2 SMALL CHAIN"/>
    <property type="match status" value="1"/>
</dbReference>
<dbReference type="InterPro" id="IPR019546">
    <property type="entry name" value="TAT_signal_bac_arc"/>
</dbReference>
<dbReference type="AlphaFoldDB" id="A0A6L2R6S4"/>
<feature type="binding site" evidence="16">
    <location>
        <position position="239"/>
    </location>
    <ligand>
        <name>[4Fe-4S] cluster</name>
        <dbReference type="ChEBI" id="CHEBI:49883"/>
        <label>2</label>
    </ligand>
</feature>
<comment type="cofactor">
    <cofactor evidence="1">
        <name>[3Fe-4S] cluster</name>
        <dbReference type="ChEBI" id="CHEBI:21137"/>
    </cofactor>
</comment>
<dbReference type="PRINTS" id="PR00614">
    <property type="entry name" value="NIHGNASESMLL"/>
</dbReference>
<keyword evidence="11" id="KW-0560">Oxidoreductase</keyword>
<evidence type="ECO:0000259" key="17">
    <source>
        <dbReference type="Pfam" id="PF01058"/>
    </source>
</evidence>
<evidence type="ECO:0000256" key="16">
    <source>
        <dbReference type="PIRSR" id="PIRSR000310-1"/>
    </source>
</evidence>
<dbReference type="GO" id="GO:0051538">
    <property type="term" value="F:3 iron, 4 sulfur cluster binding"/>
    <property type="evidence" value="ECO:0007669"/>
    <property type="project" value="UniProtKB-KW"/>
</dbReference>
<evidence type="ECO:0000256" key="3">
    <source>
        <dbReference type="ARBA" id="ARBA00004418"/>
    </source>
</evidence>
<evidence type="ECO:0000256" key="13">
    <source>
        <dbReference type="ARBA" id="ARBA00023014"/>
    </source>
</evidence>
<dbReference type="GO" id="GO:0009061">
    <property type="term" value="P:anaerobic respiration"/>
    <property type="evidence" value="ECO:0007669"/>
    <property type="project" value="TreeGrafter"/>
</dbReference>
<evidence type="ECO:0000256" key="12">
    <source>
        <dbReference type="ARBA" id="ARBA00023004"/>
    </source>
</evidence>
<dbReference type="Gene3D" id="4.10.480.10">
    <property type="entry name" value="Cytochrome-c3 hydrogenase, C-terminal domain"/>
    <property type="match status" value="1"/>
</dbReference>
<evidence type="ECO:0000256" key="8">
    <source>
        <dbReference type="ARBA" id="ARBA00022723"/>
    </source>
</evidence>
<evidence type="ECO:0000313" key="20">
    <source>
        <dbReference type="Proteomes" id="UP000505077"/>
    </source>
</evidence>
<keyword evidence="14 16" id="KW-0003">3Fe-4S</keyword>
<feature type="binding site" evidence="16">
    <location>
        <position position="66"/>
    </location>
    <ligand>
        <name>[4Fe-4S] cluster</name>
        <dbReference type="ChEBI" id="CHEBI:49883"/>
        <label>1</label>
    </ligand>
</feature>
<comment type="subcellular location">
    <subcellularLocation>
        <location evidence="3">Periplasm</location>
    </subcellularLocation>
</comment>
<feature type="binding site" evidence="16">
    <location>
        <position position="300"/>
    </location>
    <ligand>
        <name>[3Fe-4S] cluster</name>
        <dbReference type="ChEBI" id="CHEBI:21137"/>
    </ligand>
</feature>
<dbReference type="InterPro" id="IPR001821">
    <property type="entry name" value="NiFe_hydrogenase_ssu"/>
</dbReference>
<keyword evidence="10" id="KW-0574">Periplasm</keyword>
<keyword evidence="12 16" id="KW-0408">Iron</keyword>
<dbReference type="GO" id="GO:0046872">
    <property type="term" value="F:metal ion binding"/>
    <property type="evidence" value="ECO:0007669"/>
    <property type="project" value="UniProtKB-KW"/>
</dbReference>
<comment type="subunit">
    <text evidence="5">Heterodimer of a large and a small subunit.</text>
</comment>
<evidence type="ECO:0000256" key="4">
    <source>
        <dbReference type="ARBA" id="ARBA00006605"/>
    </source>
</evidence>
<evidence type="ECO:0000256" key="7">
    <source>
        <dbReference type="ARBA" id="ARBA00022485"/>
    </source>
</evidence>
<dbReference type="Gene3D" id="3.40.50.700">
    <property type="entry name" value="NADH:ubiquinone oxidoreductase-like, 20kDa subunit"/>
    <property type="match status" value="1"/>
</dbReference>